<keyword evidence="7 11" id="KW-1133">Transmembrane helix</keyword>
<name>A0AA42BCZ3_9BACT</name>
<comment type="function">
    <text evidence="10">Part of the ABC transporter complex CysAWTP (TC 3.A.1.6.1) involved in sulfate/thiosulfate import. Probably responsible for the translocation of the substrate across the membrane.</text>
</comment>
<evidence type="ECO:0000256" key="5">
    <source>
        <dbReference type="ARBA" id="ARBA00022505"/>
    </source>
</evidence>
<evidence type="ECO:0000313" key="15">
    <source>
        <dbReference type="EMBL" id="MCM8749268.1"/>
    </source>
</evidence>
<keyword evidence="4 11" id="KW-0813">Transport</keyword>
<dbReference type="InterPro" id="IPR006469">
    <property type="entry name" value="NifC_ABC_porter"/>
</dbReference>
<evidence type="ECO:0000256" key="11">
    <source>
        <dbReference type="RuleBase" id="RU363032"/>
    </source>
</evidence>
<feature type="transmembrane region" description="Helical" evidence="11">
    <location>
        <begin position="113"/>
        <end position="134"/>
    </location>
</feature>
<dbReference type="RefSeq" id="WP_284057049.1">
    <property type="nucleotide sequence ID" value="NZ_JAMSLR010000005.1"/>
</dbReference>
<dbReference type="InterPro" id="IPR000515">
    <property type="entry name" value="MetI-like"/>
</dbReference>
<organism evidence="15 16">
    <name type="scientific">Thermalbibacter longus</name>
    <dbReference type="NCBI Taxonomy" id="2951981"/>
    <lineage>
        <taxon>Bacteria</taxon>
        <taxon>Pseudomonadati</taxon>
        <taxon>Thermomicrobiota</taxon>
        <taxon>Thermomicrobia</taxon>
        <taxon>Thermomicrobiales</taxon>
        <taxon>Thermomicrobiaceae</taxon>
        <taxon>Thermalbibacter</taxon>
    </lineage>
</organism>
<dbReference type="InterPro" id="IPR035906">
    <property type="entry name" value="MetI-like_sf"/>
</dbReference>
<dbReference type="NCBIfam" id="TIGR01581">
    <property type="entry name" value="Mo_ABC_porter"/>
    <property type="match status" value="1"/>
</dbReference>
<evidence type="ECO:0000256" key="6">
    <source>
        <dbReference type="ARBA" id="ARBA00022692"/>
    </source>
</evidence>
<dbReference type="GO" id="GO:0015098">
    <property type="term" value="F:molybdate ion transmembrane transporter activity"/>
    <property type="evidence" value="ECO:0007669"/>
    <property type="project" value="UniProtKB-UniRule"/>
</dbReference>
<evidence type="ECO:0000256" key="7">
    <source>
        <dbReference type="ARBA" id="ARBA00022989"/>
    </source>
</evidence>
<evidence type="ECO:0000313" key="16">
    <source>
        <dbReference type="Proteomes" id="UP001165306"/>
    </source>
</evidence>
<gene>
    <name evidence="15" type="ORF">NET02_08930</name>
</gene>
<evidence type="ECO:0000256" key="12">
    <source>
        <dbReference type="RuleBase" id="RU365097"/>
    </source>
</evidence>
<dbReference type="GO" id="GO:0015419">
    <property type="term" value="F:ABC-type sulfate transporter activity"/>
    <property type="evidence" value="ECO:0007669"/>
    <property type="project" value="InterPro"/>
</dbReference>
<dbReference type="Pfam" id="PF00528">
    <property type="entry name" value="BPD_transp_1"/>
    <property type="match status" value="1"/>
</dbReference>
<accession>A0AA42BCZ3</accession>
<evidence type="ECO:0000256" key="1">
    <source>
        <dbReference type="ARBA" id="ARBA00002949"/>
    </source>
</evidence>
<comment type="caution">
    <text evidence="15">The sequence shown here is derived from an EMBL/GenBank/DDBJ whole genome shotgun (WGS) entry which is preliminary data.</text>
</comment>
<keyword evidence="5 12" id="KW-0500">Molybdenum</keyword>
<evidence type="ECO:0000256" key="3">
    <source>
        <dbReference type="ARBA" id="ARBA00011779"/>
    </source>
</evidence>
<feature type="transmembrane region" description="Helical" evidence="11">
    <location>
        <begin position="259"/>
        <end position="281"/>
    </location>
</feature>
<evidence type="ECO:0000256" key="9">
    <source>
        <dbReference type="ARBA" id="ARBA00023136"/>
    </source>
</evidence>
<protein>
    <recommendedName>
        <fullName evidence="12">Molybdenum transport system permease</fullName>
    </recommendedName>
</protein>
<dbReference type="Proteomes" id="UP001165306">
    <property type="component" value="Unassembled WGS sequence"/>
</dbReference>
<comment type="function">
    <text evidence="1 12">Part of the binding-protein-dependent transport system for molybdenum; probably responsible for the translocation of the substrate across the membrane.</text>
</comment>
<dbReference type="PANTHER" id="PTHR30406:SF1">
    <property type="entry name" value="SULFATE TRANSPORT SYSTEM PERMEASE PROTEIN CYSW"/>
    <property type="match status" value="1"/>
</dbReference>
<keyword evidence="6 11" id="KW-0812">Transmembrane</keyword>
<dbReference type="PROSITE" id="PS50928">
    <property type="entry name" value="ABC_TM1"/>
    <property type="match status" value="1"/>
</dbReference>
<evidence type="ECO:0000259" key="14">
    <source>
        <dbReference type="PROSITE" id="PS50928"/>
    </source>
</evidence>
<evidence type="ECO:0000256" key="4">
    <source>
        <dbReference type="ARBA" id="ARBA00022448"/>
    </source>
</evidence>
<dbReference type="NCBIfam" id="TIGR02141">
    <property type="entry name" value="modB_ABC"/>
    <property type="match status" value="1"/>
</dbReference>
<feature type="transmembrane region" description="Helical" evidence="11">
    <location>
        <begin position="75"/>
        <end position="101"/>
    </location>
</feature>
<evidence type="ECO:0000256" key="13">
    <source>
        <dbReference type="SAM" id="MobiDB-lite"/>
    </source>
</evidence>
<dbReference type="InterPro" id="IPR005667">
    <property type="entry name" value="Sulph_transpt2"/>
</dbReference>
<dbReference type="AlphaFoldDB" id="A0AA42BCZ3"/>
<feature type="transmembrane region" description="Helical" evidence="11">
    <location>
        <begin position="146"/>
        <end position="171"/>
    </location>
</feature>
<evidence type="ECO:0000256" key="10">
    <source>
        <dbReference type="ARBA" id="ARBA00025323"/>
    </source>
</evidence>
<dbReference type="EMBL" id="JAMSLR010000005">
    <property type="protein sequence ID" value="MCM8749268.1"/>
    <property type="molecule type" value="Genomic_DNA"/>
</dbReference>
<evidence type="ECO:0000256" key="8">
    <source>
        <dbReference type="ARBA" id="ARBA00023032"/>
    </source>
</evidence>
<feature type="region of interest" description="Disordered" evidence="13">
    <location>
        <begin position="1"/>
        <end position="30"/>
    </location>
</feature>
<comment type="similarity">
    <text evidence="12">Belongs to the binding-protein-dependent transport system permease family. CysTW subfamily.</text>
</comment>
<keyword evidence="8" id="KW-0764">Sulfate transport</keyword>
<keyword evidence="16" id="KW-1185">Reference proteome</keyword>
<evidence type="ECO:0000256" key="2">
    <source>
        <dbReference type="ARBA" id="ARBA00004651"/>
    </source>
</evidence>
<proteinExistence type="inferred from homology"/>
<dbReference type="GO" id="GO:0005886">
    <property type="term" value="C:plasma membrane"/>
    <property type="evidence" value="ECO:0007669"/>
    <property type="project" value="UniProtKB-SubCell"/>
</dbReference>
<sequence>MAERPATARTAQQTVASHERLSRPPARPSRPVPFARVPAVLLLLYLAVPLLALLWRGTGPATLRALGDPLVVSAIRLTLLTTGLVLLLAVLTGTPLAYWLARSSFRGKQLVETLVELPIALPPVIAGVALLMAFGRRGVFGPALEVFGIALPFTTAAVVLAQLFVAVPFYVRGAALGFRAVPRELEEAAAVDGATGWEAFRRITLPLAFPGLLSGLLLCGTRAAAEFGATLLFAGNLPGRTQTMTLAIMTAMETDVSRALALAVLLMLVSLAILLGVRALLGGRDELAMSG</sequence>
<dbReference type="Gene3D" id="1.10.3720.10">
    <property type="entry name" value="MetI-like"/>
    <property type="match status" value="1"/>
</dbReference>
<comment type="subcellular location">
    <subcellularLocation>
        <location evidence="2 11">Cell membrane</location>
        <topology evidence="2 11">Multi-pass membrane protein</topology>
    </subcellularLocation>
</comment>
<feature type="domain" description="ABC transmembrane type-1" evidence="14">
    <location>
        <begin position="75"/>
        <end position="277"/>
    </location>
</feature>
<keyword evidence="9 11" id="KW-0472">Membrane</keyword>
<feature type="transmembrane region" description="Helical" evidence="11">
    <location>
        <begin position="37"/>
        <end position="55"/>
    </location>
</feature>
<dbReference type="InterPro" id="IPR011867">
    <property type="entry name" value="ModB_ABC"/>
</dbReference>
<reference evidence="15" key="1">
    <citation type="submission" date="2022-06" db="EMBL/GenBank/DDBJ databases">
        <title>CFH 74404 Thermomicrobiaceae sp.</title>
        <authorList>
            <person name="Ming H."/>
            <person name="Li W.-J."/>
            <person name="Zhao Z."/>
        </authorList>
    </citation>
    <scope>NUCLEOTIDE SEQUENCE</scope>
    <source>
        <strain evidence="15">CFH 74404</strain>
    </source>
</reference>
<dbReference type="CDD" id="cd06261">
    <property type="entry name" value="TM_PBP2"/>
    <property type="match status" value="1"/>
</dbReference>
<comment type="subunit">
    <text evidence="3">The complex is composed of two ATP-binding proteins (CysA), two transmembrane proteins (CysT and CysW) and a solute-binding protein (CysP).</text>
</comment>
<keyword evidence="12" id="KW-1003">Cell membrane</keyword>
<dbReference type="SUPFAM" id="SSF161098">
    <property type="entry name" value="MetI-like"/>
    <property type="match status" value="1"/>
</dbReference>
<dbReference type="PANTHER" id="PTHR30406">
    <property type="entry name" value="SULFATE TRANSPORT SYSTEM PERMEASE PROTEIN"/>
    <property type="match status" value="1"/>
</dbReference>